<evidence type="ECO:0000256" key="6">
    <source>
        <dbReference type="PIRNR" id="PIRNR002889"/>
    </source>
</evidence>
<keyword evidence="9" id="KW-0966">Cell projection</keyword>
<dbReference type="Pfam" id="PF00460">
    <property type="entry name" value="Flg_bb_rod"/>
    <property type="match status" value="1"/>
</dbReference>
<evidence type="ECO:0000256" key="1">
    <source>
        <dbReference type="ARBA" id="ARBA00004117"/>
    </source>
</evidence>
<dbReference type="NCBIfam" id="TIGR01396">
    <property type="entry name" value="FlgB"/>
    <property type="match status" value="1"/>
</dbReference>
<dbReference type="RefSeq" id="WP_350344944.1">
    <property type="nucleotide sequence ID" value="NZ_CP158367.1"/>
</dbReference>
<feature type="region of interest" description="Disordered" evidence="7">
    <location>
        <begin position="61"/>
        <end position="93"/>
    </location>
</feature>
<dbReference type="GO" id="GO:0071973">
    <property type="term" value="P:bacterial-type flagellum-dependent cell motility"/>
    <property type="evidence" value="ECO:0007669"/>
    <property type="project" value="InterPro"/>
</dbReference>
<dbReference type="AlphaFoldDB" id="A0AAU7VQ74"/>
<dbReference type="PROSITE" id="PS00588">
    <property type="entry name" value="FLAGELLA_BB_ROD"/>
    <property type="match status" value="1"/>
</dbReference>
<dbReference type="InterPro" id="IPR001444">
    <property type="entry name" value="Flag_bb_rod_N"/>
</dbReference>
<reference evidence="9" key="1">
    <citation type="journal article" date="2013" name="Extremophiles">
        <title>Proteinivorax tanatarense gen. nov., sp. nov., an anaerobic, haloalkaliphilic, proteolytic bacterium isolated from a decaying algal bloom, and proposal of Proteinivoraceae fam. nov.</title>
        <authorList>
            <person name="Kevbrin V."/>
            <person name="Boltyanskaya Y."/>
            <person name="Zhilina T."/>
            <person name="Kolganova T."/>
            <person name="Lavrentjeva E."/>
            <person name="Kuznetsov B."/>
        </authorList>
    </citation>
    <scope>NUCLEOTIDE SEQUENCE</scope>
    <source>
        <strain evidence="9">Z-910T</strain>
    </source>
</reference>
<evidence type="ECO:0000256" key="4">
    <source>
        <dbReference type="ARBA" id="ARBA00023143"/>
    </source>
</evidence>
<dbReference type="InterPro" id="IPR006300">
    <property type="entry name" value="FlgB"/>
</dbReference>
<evidence type="ECO:0000259" key="8">
    <source>
        <dbReference type="Pfam" id="PF00460"/>
    </source>
</evidence>
<sequence length="137" mass="15324">MSGIFSQPTFKVLEKGIEGSTKRQQVLTNNIANVDTPGFKRSDVTFQGELYKALNEKGLQGQTSHRNHIPIGRRDLGDVHPNKQRDYSTSMREDGNNVDIELESSAMAKNGIYHSTMTQSLNNKFGLLKTVISEGRR</sequence>
<evidence type="ECO:0000256" key="5">
    <source>
        <dbReference type="ARBA" id="ARBA00024934"/>
    </source>
</evidence>
<evidence type="ECO:0000313" key="9">
    <source>
        <dbReference type="EMBL" id="XBX76210.1"/>
    </source>
</evidence>
<comment type="similarity">
    <text evidence="2 6">Belongs to the flagella basal body rod proteins family.</text>
</comment>
<feature type="domain" description="Flagellar basal body rod protein N-terminal" evidence="8">
    <location>
        <begin position="22"/>
        <end position="40"/>
    </location>
</feature>
<dbReference type="EMBL" id="CP158367">
    <property type="protein sequence ID" value="XBX76210.1"/>
    <property type="molecule type" value="Genomic_DNA"/>
</dbReference>
<comment type="function">
    <text evidence="5 6">Structural component of flagellum, the bacterial motility apparatus. Part of the rod structure of flagellar basal body.</text>
</comment>
<proteinExistence type="inferred from homology"/>
<comment type="subcellular location">
    <subcellularLocation>
        <location evidence="1 6">Bacterial flagellum basal body</location>
    </subcellularLocation>
</comment>
<accession>A0AAU7VQ74</accession>
<evidence type="ECO:0000256" key="3">
    <source>
        <dbReference type="ARBA" id="ARBA00014376"/>
    </source>
</evidence>
<name>A0AAU7VQ74_9FIRM</name>
<gene>
    <name evidence="9" type="primary">flgB</name>
    <name evidence="9" type="ORF">PRVXT_001391</name>
</gene>
<dbReference type="GO" id="GO:0030694">
    <property type="term" value="C:bacterial-type flagellum basal body, rod"/>
    <property type="evidence" value="ECO:0007669"/>
    <property type="project" value="InterPro"/>
</dbReference>
<keyword evidence="9" id="KW-0969">Cilium</keyword>
<organism evidence="9">
    <name type="scientific">Proteinivorax tanatarense</name>
    <dbReference type="NCBI Taxonomy" id="1260629"/>
    <lineage>
        <taxon>Bacteria</taxon>
        <taxon>Bacillati</taxon>
        <taxon>Bacillota</taxon>
        <taxon>Clostridia</taxon>
        <taxon>Eubacteriales</taxon>
        <taxon>Proteinivoracaceae</taxon>
        <taxon>Proteinivorax</taxon>
    </lineage>
</organism>
<comment type="subunit">
    <text evidence="6">The basal body constitutes a major portion of the flagellar organelle and consists of a number of rings mounted on a central rod.</text>
</comment>
<feature type="compositionally biased region" description="Basic and acidic residues" evidence="7">
    <location>
        <begin position="72"/>
        <end position="93"/>
    </location>
</feature>
<protein>
    <recommendedName>
        <fullName evidence="3 6">Flagellar basal body rod protein FlgB</fullName>
    </recommendedName>
</protein>
<evidence type="ECO:0000256" key="2">
    <source>
        <dbReference type="ARBA" id="ARBA00009677"/>
    </source>
</evidence>
<evidence type="ECO:0000256" key="7">
    <source>
        <dbReference type="SAM" id="MobiDB-lite"/>
    </source>
</evidence>
<keyword evidence="4 6" id="KW-0975">Bacterial flagellum</keyword>
<dbReference type="InterPro" id="IPR019776">
    <property type="entry name" value="Flagellar_basal_body_rod_CS"/>
</dbReference>
<reference evidence="9" key="2">
    <citation type="submission" date="2024-06" db="EMBL/GenBank/DDBJ databases">
        <authorList>
            <person name="Petrova K.O."/>
            <person name="Toshchakov S.V."/>
            <person name="Boltjanskaja Y.V."/>
            <person name="Kevbrin V."/>
        </authorList>
    </citation>
    <scope>NUCLEOTIDE SEQUENCE</scope>
    <source>
        <strain evidence="9">Z-910T</strain>
    </source>
</reference>
<keyword evidence="9" id="KW-0282">Flagellum</keyword>
<dbReference type="PIRSF" id="PIRSF002889">
    <property type="entry name" value="Rod_FlgB"/>
    <property type="match status" value="1"/>
</dbReference>